<keyword evidence="2" id="KW-0472">Membrane</keyword>
<feature type="transmembrane region" description="Helical" evidence="2">
    <location>
        <begin position="125"/>
        <end position="151"/>
    </location>
</feature>
<feature type="region of interest" description="Disordered" evidence="1">
    <location>
        <begin position="92"/>
        <end position="115"/>
    </location>
</feature>
<accession>A0AAE1C3H7</accession>
<keyword evidence="5" id="KW-1185">Reference proteome</keyword>
<organism evidence="4 5">
    <name type="scientific">Recurvomyces mirabilis</name>
    <dbReference type="NCBI Taxonomy" id="574656"/>
    <lineage>
        <taxon>Eukaryota</taxon>
        <taxon>Fungi</taxon>
        <taxon>Dikarya</taxon>
        <taxon>Ascomycota</taxon>
        <taxon>Pezizomycotina</taxon>
        <taxon>Dothideomycetes</taxon>
        <taxon>Dothideomycetidae</taxon>
        <taxon>Mycosphaerellales</taxon>
        <taxon>Teratosphaeriaceae</taxon>
        <taxon>Recurvomyces</taxon>
    </lineage>
</organism>
<dbReference type="EMBL" id="JAUTXT010000008">
    <property type="protein sequence ID" value="KAK3676803.1"/>
    <property type="molecule type" value="Genomic_DNA"/>
</dbReference>
<feature type="region of interest" description="Disordered" evidence="1">
    <location>
        <begin position="164"/>
        <end position="239"/>
    </location>
</feature>
<protein>
    <recommendedName>
        <fullName evidence="6">Mid2 domain-containing protein</fullName>
    </recommendedName>
</protein>
<evidence type="ECO:0000313" key="5">
    <source>
        <dbReference type="Proteomes" id="UP001274830"/>
    </source>
</evidence>
<comment type="caution">
    <text evidence="4">The sequence shown here is derived from an EMBL/GenBank/DDBJ whole genome shotgun (WGS) entry which is preliminary data.</text>
</comment>
<evidence type="ECO:0000256" key="3">
    <source>
        <dbReference type="SAM" id="SignalP"/>
    </source>
</evidence>
<evidence type="ECO:0000256" key="1">
    <source>
        <dbReference type="SAM" id="MobiDB-lite"/>
    </source>
</evidence>
<feature type="chain" id="PRO_5042201063" description="Mid2 domain-containing protein" evidence="3">
    <location>
        <begin position="21"/>
        <end position="285"/>
    </location>
</feature>
<dbReference type="AlphaFoldDB" id="A0AAE1C3H7"/>
<evidence type="ECO:0000313" key="4">
    <source>
        <dbReference type="EMBL" id="KAK3676803.1"/>
    </source>
</evidence>
<gene>
    <name evidence="4" type="ORF">LTR78_003007</name>
</gene>
<proteinExistence type="predicted"/>
<evidence type="ECO:0000256" key="2">
    <source>
        <dbReference type="SAM" id="Phobius"/>
    </source>
</evidence>
<keyword evidence="2" id="KW-0812">Transmembrane</keyword>
<dbReference type="Proteomes" id="UP001274830">
    <property type="component" value="Unassembled WGS sequence"/>
</dbReference>
<keyword evidence="3" id="KW-0732">Signal</keyword>
<name>A0AAE1C3H7_9PEZI</name>
<evidence type="ECO:0008006" key="6">
    <source>
        <dbReference type="Google" id="ProtNLM"/>
    </source>
</evidence>
<sequence length="285" mass="28997">MIHLPLFAALLLFLVCDTDAQSESASQVLSILESALGSLSSTLAASTSATSRATSSLATSQRVASSSAASSPVSSSTSFSSTGVATTAANAASPSTSSFSSSTATSTGAGLGSSHSKTLTVNDRAGIIVGCVLAGVAIVGILIGICCFYSVKKQVRRQVQQEKRESGGALLGEKNITQRSSGAWAGDQQRDSMPPGAFGLPPGTISHQAARPPSDAVPAPYLANTVQHPPTYPAPSDLIAPQHSRYDWEHTVTSPSTTTTTTTTITTTAPQQRTIGGSLGSAPWT</sequence>
<feature type="signal peptide" evidence="3">
    <location>
        <begin position="1"/>
        <end position="20"/>
    </location>
</feature>
<keyword evidence="2" id="KW-1133">Transmembrane helix</keyword>
<reference evidence="4" key="1">
    <citation type="submission" date="2023-07" db="EMBL/GenBank/DDBJ databases">
        <title>Black Yeasts Isolated from many extreme environments.</title>
        <authorList>
            <person name="Coleine C."/>
            <person name="Stajich J.E."/>
            <person name="Selbmann L."/>
        </authorList>
    </citation>
    <scope>NUCLEOTIDE SEQUENCE</scope>
    <source>
        <strain evidence="4">CCFEE 5485</strain>
    </source>
</reference>